<keyword evidence="3" id="KW-1185">Reference proteome</keyword>
<name>A0ABR8KE93_9NOSO</name>
<evidence type="ECO:0000313" key="3">
    <source>
        <dbReference type="Proteomes" id="UP000637383"/>
    </source>
</evidence>
<comment type="caution">
    <text evidence="2">The sequence shown here is derived from an EMBL/GenBank/DDBJ whole genome shotgun (WGS) entry which is preliminary data.</text>
</comment>
<dbReference type="Proteomes" id="UP000637383">
    <property type="component" value="Unassembled WGS sequence"/>
</dbReference>
<keyword evidence="1" id="KW-0812">Transmembrane</keyword>
<organism evidence="2 3">
    <name type="scientific">Nostoc paludosum FACHB-159</name>
    <dbReference type="NCBI Taxonomy" id="2692908"/>
    <lineage>
        <taxon>Bacteria</taxon>
        <taxon>Bacillati</taxon>
        <taxon>Cyanobacteriota</taxon>
        <taxon>Cyanophyceae</taxon>
        <taxon>Nostocales</taxon>
        <taxon>Nostocaceae</taxon>
        <taxon>Nostoc</taxon>
    </lineage>
</organism>
<keyword evidence="1" id="KW-1133">Transmembrane helix</keyword>
<sequence length="86" mass="9938">MTIAHQNTVASLHGSNSVNPENVLKFVRLGATKAKAFWWHIHAYRTILAVMLLTLSSLIYLIIHWSLSKLLRVRMHRDEWKISSSK</sequence>
<dbReference type="EMBL" id="JACJTU010000021">
    <property type="protein sequence ID" value="MBD2736422.1"/>
    <property type="molecule type" value="Genomic_DNA"/>
</dbReference>
<keyword evidence="1" id="KW-0472">Membrane</keyword>
<evidence type="ECO:0000313" key="2">
    <source>
        <dbReference type="EMBL" id="MBD2736422.1"/>
    </source>
</evidence>
<protein>
    <submittedName>
        <fullName evidence="2">Uncharacterized protein</fullName>
    </submittedName>
</protein>
<accession>A0ABR8KE93</accession>
<feature type="transmembrane region" description="Helical" evidence="1">
    <location>
        <begin position="47"/>
        <end position="67"/>
    </location>
</feature>
<gene>
    <name evidence="2" type="ORF">H6H03_21445</name>
</gene>
<proteinExistence type="predicted"/>
<reference evidence="2 3" key="1">
    <citation type="journal article" date="2020" name="ISME J.">
        <title>Comparative genomics reveals insights into cyanobacterial evolution and habitat adaptation.</title>
        <authorList>
            <person name="Chen M.Y."/>
            <person name="Teng W.K."/>
            <person name="Zhao L."/>
            <person name="Hu C.X."/>
            <person name="Zhou Y.K."/>
            <person name="Han B.P."/>
            <person name="Song L.R."/>
            <person name="Shu W.S."/>
        </authorList>
    </citation>
    <scope>NUCLEOTIDE SEQUENCE [LARGE SCALE GENOMIC DNA]</scope>
    <source>
        <strain evidence="2 3">FACHB-159</strain>
    </source>
</reference>
<evidence type="ECO:0000256" key="1">
    <source>
        <dbReference type="SAM" id="Phobius"/>
    </source>
</evidence>
<dbReference type="RefSeq" id="WP_190957058.1">
    <property type="nucleotide sequence ID" value="NZ_JACJTU010000021.1"/>
</dbReference>